<dbReference type="Proteomes" id="UP000053825">
    <property type="component" value="Unassembled WGS sequence"/>
</dbReference>
<dbReference type="GO" id="GO:0003676">
    <property type="term" value="F:nucleic acid binding"/>
    <property type="evidence" value="ECO:0007669"/>
    <property type="project" value="InterPro"/>
</dbReference>
<dbReference type="STRING" id="597456.A0A0L7RFY3"/>
<accession>A0A0L7RFY3</accession>
<gene>
    <name evidence="1" type="ORF">WH47_07057</name>
</gene>
<evidence type="ECO:0000313" key="2">
    <source>
        <dbReference type="Proteomes" id="UP000053825"/>
    </source>
</evidence>
<organism evidence="1 2">
    <name type="scientific">Habropoda laboriosa</name>
    <dbReference type="NCBI Taxonomy" id="597456"/>
    <lineage>
        <taxon>Eukaryota</taxon>
        <taxon>Metazoa</taxon>
        <taxon>Ecdysozoa</taxon>
        <taxon>Arthropoda</taxon>
        <taxon>Hexapoda</taxon>
        <taxon>Insecta</taxon>
        <taxon>Pterygota</taxon>
        <taxon>Neoptera</taxon>
        <taxon>Endopterygota</taxon>
        <taxon>Hymenoptera</taxon>
        <taxon>Apocrita</taxon>
        <taxon>Aculeata</taxon>
        <taxon>Apoidea</taxon>
        <taxon>Anthophila</taxon>
        <taxon>Apidae</taxon>
        <taxon>Habropoda</taxon>
    </lineage>
</organism>
<dbReference type="Gene3D" id="3.30.420.10">
    <property type="entry name" value="Ribonuclease H-like superfamily/Ribonuclease H"/>
    <property type="match status" value="1"/>
</dbReference>
<evidence type="ECO:0000313" key="1">
    <source>
        <dbReference type="EMBL" id="KOC69847.1"/>
    </source>
</evidence>
<dbReference type="InterPro" id="IPR036397">
    <property type="entry name" value="RNaseH_sf"/>
</dbReference>
<dbReference type="AlphaFoldDB" id="A0A0L7RFY3"/>
<name>A0A0L7RFY3_9HYME</name>
<protein>
    <recommendedName>
        <fullName evidence="3">Histone-lysine N-methyltransferase SETMAR</fullName>
    </recommendedName>
</protein>
<proteinExistence type="predicted"/>
<dbReference type="EMBL" id="KQ414598">
    <property type="protein sequence ID" value="KOC69847.1"/>
    <property type="molecule type" value="Genomic_DNA"/>
</dbReference>
<evidence type="ECO:0008006" key="3">
    <source>
        <dbReference type="Google" id="ProtNLM"/>
    </source>
</evidence>
<sequence length="119" mass="13680">MNVDDIWFQQDGATCHTSKETVALLKEMFNGRIISRGGDINWPPRSCCCLARNRDEPSVWRIIVINLFNYTWPPDRGTGPLARTVPPVERSRARWKVTRQHLGKTQKWGFSNVKQQSGP</sequence>
<keyword evidence="2" id="KW-1185">Reference proteome</keyword>
<reference evidence="1 2" key="1">
    <citation type="submission" date="2015-07" db="EMBL/GenBank/DDBJ databases">
        <title>The genome of Habropoda laboriosa.</title>
        <authorList>
            <person name="Pan H."/>
            <person name="Kapheim K."/>
        </authorList>
    </citation>
    <scope>NUCLEOTIDE SEQUENCE [LARGE SCALE GENOMIC DNA]</scope>
    <source>
        <strain evidence="1">0110345459</strain>
    </source>
</reference>